<sequence length="995" mass="113827">MSFKKLNNLAGWLAFLISLITFTLTVEPTASFWDCGEFIACAYKLQVPHPAGAPFFLLIGRIFSLFAGSNLESVAFMVNMVSVLASAFTILFLFWTISMIARKVVGKGDEDLSNPESFLILGSSMVGALAYNFSESFWFSAVEAEVYGMSSFFTAIVVWAAFKWERIEDPVKQNRWLIFLAYLVGVSIGVHLLNLVTIPALALLYYFKKENKPTITGGFISFMVGMVVLGIINVGVITGIPSISFWFELLFVNSFGLPFGSGMVFFILVLVTALVYGIRYTHQKGKALQNTILLCFAFVLIGFSTYTIALIRSNFNPPLNENNPSNVLNFTSYLKREQYGSRPLLYGPIFTAQLAGIERGTPNYIQGEKKYEIYDYNPEYTWDSKGKMLLPRIWSQDPGHISLYRAKLNLPEGQNPTFADNIRFMISHQFGHMYWRYFMWNFWGRTSDIQDTGFTNIFESKNDLPPSIASNKARTNFFGLPLILGIAGFLFLYFRREKDAIVTFLMFFLTGLALVVYLNSPPIEPRERDYIYAGSFYFFTIWIGLGVMAIYTYVLKFLKNRMAQAGIASALGLVVPVIMGASSWEGHDRTGRVHQIDFARNMLATCEPNAILFTGGDNDTFPLWYVQEVEGFRTDVRVCNLSLLGTDWYIEQMKRKTYESEALPITLNSENYYKGINDHIPYVANPNPQIKAGIDLREYINLIRKKDQAIQRMVSTGDMINILPSANFFFSQNAEEIAKMPFIGEEQKALITDRFEWSFGERDILKNDLIVLDIISNNNWKRPIYFGGTLPQNQYLGLKEFMQLEGYAYRLMPFKIEGAKDGFVNSDILKKKLMTQMKWTNLNNTDVYYDTESFRVPFITARYAFLRLADELLRENKKKEAEEVLDKSLEIMPDASVPYDQLVTNFPIFYYEIGSKEKGTKLADEIVNKADKELAYFGPKFAKSGDKQWGDDNIRQFVQSNMRTIQMLYQAAEQYDKDAAARYRQIYEKHLSKLQ</sequence>
<feature type="transmembrane region" description="Helical" evidence="1">
    <location>
        <begin position="477"/>
        <end position="494"/>
    </location>
</feature>
<feature type="transmembrane region" description="Helical" evidence="1">
    <location>
        <begin position="74"/>
        <end position="97"/>
    </location>
</feature>
<evidence type="ECO:0000313" key="2">
    <source>
        <dbReference type="EMBL" id="ADQ16025.1"/>
    </source>
</evidence>
<dbReference type="STRING" id="649349.Lbys_0232"/>
<feature type="transmembrane region" description="Helical" evidence="1">
    <location>
        <begin position="530"/>
        <end position="554"/>
    </location>
</feature>
<feature type="transmembrane region" description="Helical" evidence="1">
    <location>
        <begin position="501"/>
        <end position="518"/>
    </location>
</feature>
<gene>
    <name evidence="2" type="ordered locus">Lbys_0232</name>
</gene>
<keyword evidence="1" id="KW-0812">Transmembrane</keyword>
<proteinExistence type="predicted"/>
<reference evidence="2 3" key="2">
    <citation type="journal article" date="2011" name="Stand. Genomic Sci.">
        <title>Complete genome sequence of Leadbetterella byssophila type strain (4M15).</title>
        <authorList>
            <person name="Abt B."/>
            <person name="Teshima H."/>
            <person name="Lucas S."/>
            <person name="Lapidus A."/>
            <person name="Del Rio T.G."/>
            <person name="Nolan M."/>
            <person name="Tice H."/>
            <person name="Cheng J.F."/>
            <person name="Pitluck S."/>
            <person name="Liolios K."/>
            <person name="Pagani I."/>
            <person name="Ivanova N."/>
            <person name="Mavromatis K."/>
            <person name="Pati A."/>
            <person name="Tapia R."/>
            <person name="Han C."/>
            <person name="Goodwin L."/>
            <person name="Chen A."/>
            <person name="Palaniappan K."/>
            <person name="Land M."/>
            <person name="Hauser L."/>
            <person name="Chang Y.J."/>
            <person name="Jeffries C.D."/>
            <person name="Rohde M."/>
            <person name="Goker M."/>
            <person name="Tindall B.J."/>
            <person name="Detter J.C."/>
            <person name="Woyke T."/>
            <person name="Bristow J."/>
            <person name="Eisen J.A."/>
            <person name="Markowitz V."/>
            <person name="Hugenholtz P."/>
            <person name="Klenk H.P."/>
            <person name="Kyrpides N.C."/>
        </authorList>
    </citation>
    <scope>NUCLEOTIDE SEQUENCE [LARGE SCALE GENOMIC DNA]</scope>
    <source>
        <strain evidence="3">DSM 17132 / JCM 16389 / KACC 11308 / NBRC 106382 / 4M15</strain>
    </source>
</reference>
<keyword evidence="1" id="KW-1133">Transmembrane helix</keyword>
<dbReference type="OrthoDB" id="9807602at2"/>
<organism evidence="2 3">
    <name type="scientific">Leadbetterella byssophila (strain DSM 17132 / JCM 16389 / KACC 11308 / NBRC 106382 / 4M15)</name>
    <dbReference type="NCBI Taxonomy" id="649349"/>
    <lineage>
        <taxon>Bacteria</taxon>
        <taxon>Pseudomonadati</taxon>
        <taxon>Bacteroidota</taxon>
        <taxon>Cytophagia</taxon>
        <taxon>Cytophagales</taxon>
        <taxon>Leadbetterellaceae</taxon>
        <taxon>Leadbetterella</taxon>
    </lineage>
</organism>
<feature type="transmembrane region" description="Helical" evidence="1">
    <location>
        <begin position="49"/>
        <end position="67"/>
    </location>
</feature>
<dbReference type="Proteomes" id="UP000007435">
    <property type="component" value="Chromosome"/>
</dbReference>
<feature type="transmembrane region" description="Helical" evidence="1">
    <location>
        <begin position="176"/>
        <end position="207"/>
    </location>
</feature>
<dbReference type="PANTHER" id="PTHR16214:SF3">
    <property type="entry name" value="TRANSMEMBRANE PROTEIN 260"/>
    <property type="match status" value="1"/>
</dbReference>
<dbReference type="RefSeq" id="WP_013407080.1">
    <property type="nucleotide sequence ID" value="NC_014655.1"/>
</dbReference>
<feature type="transmembrane region" description="Helical" evidence="1">
    <location>
        <begin position="566"/>
        <end position="584"/>
    </location>
</feature>
<feature type="transmembrane region" description="Helical" evidence="1">
    <location>
        <begin position="146"/>
        <end position="164"/>
    </location>
</feature>
<dbReference type="EMBL" id="CP002305">
    <property type="protein sequence ID" value="ADQ16025.1"/>
    <property type="molecule type" value="Genomic_DNA"/>
</dbReference>
<feature type="transmembrane region" description="Helical" evidence="1">
    <location>
        <begin position="259"/>
        <end position="278"/>
    </location>
</feature>
<protein>
    <submittedName>
        <fullName evidence="2">Uncharacterized protein</fullName>
    </submittedName>
</protein>
<feature type="transmembrane region" description="Helical" evidence="1">
    <location>
        <begin position="290"/>
        <end position="311"/>
    </location>
</feature>
<reference key="1">
    <citation type="submission" date="2010-11" db="EMBL/GenBank/DDBJ databases">
        <title>The complete genome of Leadbetterella byssophila DSM 17132.</title>
        <authorList>
            <consortium name="US DOE Joint Genome Institute (JGI-PGF)"/>
            <person name="Lucas S."/>
            <person name="Copeland A."/>
            <person name="Lapidus A."/>
            <person name="Glavina del Rio T."/>
            <person name="Dalin E."/>
            <person name="Tice H."/>
            <person name="Bruce D."/>
            <person name="Goodwin L."/>
            <person name="Pitluck S."/>
            <person name="Kyrpides N."/>
            <person name="Mavromatis K."/>
            <person name="Ivanova N."/>
            <person name="Teshima H."/>
            <person name="Brettin T."/>
            <person name="Detter J.C."/>
            <person name="Han C."/>
            <person name="Tapia R."/>
            <person name="Land M."/>
            <person name="Hauser L."/>
            <person name="Markowitz V."/>
            <person name="Cheng J.-F."/>
            <person name="Hugenholtz P."/>
            <person name="Woyke T."/>
            <person name="Wu D."/>
            <person name="Tindall B."/>
            <person name="Pomrenke H.G."/>
            <person name="Brambilla E."/>
            <person name="Klenk H.-P."/>
            <person name="Eisen J.A."/>
        </authorList>
    </citation>
    <scope>NUCLEOTIDE SEQUENCE [LARGE SCALE GENOMIC DNA]</scope>
    <source>
        <strain>DSM 17132</strain>
    </source>
</reference>
<evidence type="ECO:0000313" key="3">
    <source>
        <dbReference type="Proteomes" id="UP000007435"/>
    </source>
</evidence>
<dbReference type="InterPro" id="IPR052724">
    <property type="entry name" value="GT117_domain-containing"/>
</dbReference>
<dbReference type="HOGENOM" id="CLU_005363_0_0_10"/>
<evidence type="ECO:0000256" key="1">
    <source>
        <dbReference type="SAM" id="Phobius"/>
    </source>
</evidence>
<dbReference type="KEGG" id="lby:Lbys_0232"/>
<feature type="transmembrane region" description="Helical" evidence="1">
    <location>
        <begin position="117"/>
        <end position="134"/>
    </location>
</feature>
<keyword evidence="1" id="KW-0472">Membrane</keyword>
<accession>E4RU44</accession>
<dbReference type="Pfam" id="PF11028">
    <property type="entry name" value="TMEM260-like"/>
    <property type="match status" value="1"/>
</dbReference>
<dbReference type="InterPro" id="IPR021280">
    <property type="entry name" value="TMEM260-like"/>
</dbReference>
<keyword evidence="3" id="KW-1185">Reference proteome</keyword>
<feature type="transmembrane region" description="Helical" evidence="1">
    <location>
        <begin position="219"/>
        <end position="247"/>
    </location>
</feature>
<name>E4RU44_LEAB4</name>
<dbReference type="eggNOG" id="COG1807">
    <property type="taxonomic scope" value="Bacteria"/>
</dbReference>
<dbReference type="PANTHER" id="PTHR16214">
    <property type="entry name" value="TRANSMEMBRANE PROTEIN 260"/>
    <property type="match status" value="1"/>
</dbReference>
<dbReference type="AlphaFoldDB" id="E4RU44"/>